<evidence type="ECO:0000313" key="1">
    <source>
        <dbReference type="EMBL" id="MFC4360994.1"/>
    </source>
</evidence>
<dbReference type="EMBL" id="JBHSCX010000002">
    <property type="protein sequence ID" value="MFC4360994.1"/>
    <property type="molecule type" value="Genomic_DNA"/>
</dbReference>
<dbReference type="RefSeq" id="WP_290262033.1">
    <property type="nucleotide sequence ID" value="NZ_JAUFQG010000004.1"/>
</dbReference>
<proteinExistence type="predicted"/>
<sequence length="82" mass="9237">MNYIPPKAIKNWKNDNPDGELYEASIMDNNTVISAYGRYSHGSSCKIVSWKEFLGGEMNELVSKTMGSKVLNEILHELQSIT</sequence>
<reference evidence="2" key="1">
    <citation type="journal article" date="2019" name="Int. J. Syst. Evol. Microbiol.">
        <title>The Global Catalogue of Microorganisms (GCM) 10K type strain sequencing project: providing services to taxonomists for standard genome sequencing and annotation.</title>
        <authorList>
            <consortium name="The Broad Institute Genomics Platform"/>
            <consortium name="The Broad Institute Genome Sequencing Center for Infectious Disease"/>
            <person name="Wu L."/>
            <person name="Ma J."/>
        </authorList>
    </citation>
    <scope>NUCLEOTIDE SEQUENCE [LARGE SCALE GENOMIC DNA]</scope>
    <source>
        <strain evidence="2">CECT 8570</strain>
    </source>
</reference>
<name>A0ABV8UZ69_9GAMM</name>
<comment type="caution">
    <text evidence="1">The sequence shown here is derived from an EMBL/GenBank/DDBJ whole genome shotgun (WGS) entry which is preliminary data.</text>
</comment>
<evidence type="ECO:0000313" key="2">
    <source>
        <dbReference type="Proteomes" id="UP001595840"/>
    </source>
</evidence>
<keyword evidence="2" id="KW-1185">Reference proteome</keyword>
<accession>A0ABV8UZ69</accession>
<dbReference type="Proteomes" id="UP001595840">
    <property type="component" value="Unassembled WGS sequence"/>
</dbReference>
<protein>
    <submittedName>
        <fullName evidence="1">Uncharacterized protein</fullName>
    </submittedName>
</protein>
<organism evidence="1 2">
    <name type="scientific">Simiduia curdlanivorans</name>
    <dbReference type="NCBI Taxonomy" id="1492769"/>
    <lineage>
        <taxon>Bacteria</taxon>
        <taxon>Pseudomonadati</taxon>
        <taxon>Pseudomonadota</taxon>
        <taxon>Gammaproteobacteria</taxon>
        <taxon>Cellvibrionales</taxon>
        <taxon>Cellvibrionaceae</taxon>
        <taxon>Simiduia</taxon>
    </lineage>
</organism>
<gene>
    <name evidence="1" type="ORF">ACFOX3_01700</name>
</gene>